<reference evidence="2" key="1">
    <citation type="journal article" date="2017" name="Nat. Ecol. Evol.">
        <title>Genome expansion and lineage-specific genetic innovations in the forest pathogenic fungi Armillaria.</title>
        <authorList>
            <person name="Sipos G."/>
            <person name="Prasanna A.N."/>
            <person name="Walter M.C."/>
            <person name="O'Connor E."/>
            <person name="Balint B."/>
            <person name="Krizsan K."/>
            <person name="Kiss B."/>
            <person name="Hess J."/>
            <person name="Varga T."/>
            <person name="Slot J."/>
            <person name="Riley R."/>
            <person name="Boka B."/>
            <person name="Rigling D."/>
            <person name="Barry K."/>
            <person name="Lee J."/>
            <person name="Mihaltcheva S."/>
            <person name="LaButti K."/>
            <person name="Lipzen A."/>
            <person name="Waldron R."/>
            <person name="Moloney N.M."/>
            <person name="Sperisen C."/>
            <person name="Kredics L."/>
            <person name="Vagvoelgyi C."/>
            <person name="Patrignani A."/>
            <person name="Fitzpatrick D."/>
            <person name="Nagy I."/>
            <person name="Doyle S."/>
            <person name="Anderson J.B."/>
            <person name="Grigoriev I.V."/>
            <person name="Gueldener U."/>
            <person name="Muensterkoetter M."/>
            <person name="Nagy L.G."/>
        </authorList>
    </citation>
    <scope>NUCLEOTIDE SEQUENCE [LARGE SCALE GENOMIC DNA]</scope>
    <source>
        <strain evidence="2">28-4</strain>
    </source>
</reference>
<protein>
    <recommendedName>
        <fullName evidence="3">Heterokaryon incompatibility domain-containing protein</fullName>
    </recommendedName>
</protein>
<feature type="non-terminal residue" evidence="1">
    <location>
        <position position="286"/>
    </location>
</feature>
<dbReference type="EMBL" id="KZ293531">
    <property type="protein sequence ID" value="PBK58635.1"/>
    <property type="molecule type" value="Genomic_DNA"/>
</dbReference>
<dbReference type="Proteomes" id="UP000218334">
    <property type="component" value="Unassembled WGS sequence"/>
</dbReference>
<organism evidence="1 2">
    <name type="scientific">Armillaria solidipes</name>
    <dbReference type="NCBI Taxonomy" id="1076256"/>
    <lineage>
        <taxon>Eukaryota</taxon>
        <taxon>Fungi</taxon>
        <taxon>Dikarya</taxon>
        <taxon>Basidiomycota</taxon>
        <taxon>Agaricomycotina</taxon>
        <taxon>Agaricomycetes</taxon>
        <taxon>Agaricomycetidae</taxon>
        <taxon>Agaricales</taxon>
        <taxon>Marasmiineae</taxon>
        <taxon>Physalacriaceae</taxon>
        <taxon>Armillaria</taxon>
    </lineage>
</organism>
<evidence type="ECO:0008006" key="3">
    <source>
        <dbReference type="Google" id="ProtNLM"/>
    </source>
</evidence>
<proteinExistence type="predicted"/>
<accession>A0A2H3AI85</accession>
<evidence type="ECO:0000313" key="1">
    <source>
        <dbReference type="EMBL" id="PBK58635.1"/>
    </source>
</evidence>
<sequence>MRNDVLVNNKVISRLLPPRRVWDLCSNRVVPWWVARKYPWAISHAWMKEEDRVDVHTPINGCEWPVPMPKDANLDLIRIEMLNLGAEYAWLDVLCLRQVRGRREDLRVEEWKLDVPTIGRVYTMSHGKLVCYLSGLGRPFGLKEDDLESDTCWFRRAWTLQETQHSMIIGGDTGDDRFTEKEMRMTVENRLSLLGKGVGVGGLGTPVFIALSEMRKRVSTNPVDRVAALSYLLWTEEIPAYYAAQSEEEAWNALVDEMVTTYRGQMFFLYPQPGNGNKFWRPSWKQ</sequence>
<keyword evidence="2" id="KW-1185">Reference proteome</keyword>
<evidence type="ECO:0000313" key="2">
    <source>
        <dbReference type="Proteomes" id="UP000218334"/>
    </source>
</evidence>
<gene>
    <name evidence="1" type="ORF">ARMSODRAFT_900268</name>
</gene>
<dbReference type="AlphaFoldDB" id="A0A2H3AI85"/>
<name>A0A2H3AI85_9AGAR</name>